<organism evidence="1 2">
    <name type="scientific">Panagrolaimus sp. JU765</name>
    <dbReference type="NCBI Taxonomy" id="591449"/>
    <lineage>
        <taxon>Eukaryota</taxon>
        <taxon>Metazoa</taxon>
        <taxon>Ecdysozoa</taxon>
        <taxon>Nematoda</taxon>
        <taxon>Chromadorea</taxon>
        <taxon>Rhabditida</taxon>
        <taxon>Tylenchina</taxon>
        <taxon>Panagrolaimomorpha</taxon>
        <taxon>Panagrolaimoidea</taxon>
        <taxon>Panagrolaimidae</taxon>
        <taxon>Panagrolaimus</taxon>
    </lineage>
</organism>
<reference evidence="2" key="1">
    <citation type="submission" date="2022-11" db="UniProtKB">
        <authorList>
            <consortium name="WormBaseParasite"/>
        </authorList>
    </citation>
    <scope>IDENTIFICATION</scope>
</reference>
<dbReference type="Proteomes" id="UP000887576">
    <property type="component" value="Unplaced"/>
</dbReference>
<protein>
    <submittedName>
        <fullName evidence="2">Uncharacterized protein</fullName>
    </submittedName>
</protein>
<dbReference type="WBParaSite" id="JU765_v2.g11450.t1">
    <property type="protein sequence ID" value="JU765_v2.g11450.t1"/>
    <property type="gene ID" value="JU765_v2.g11450"/>
</dbReference>
<proteinExistence type="predicted"/>
<sequence>MNNLEENGQENLNNFDEDLPDILENTSDCEEIDHQKDKSTIKKTVNRRKIKSRSFIFVVILALFFGIDYILRLNSNVEFNPYVMPTYCYRNLENRLKTTKEYLHYQSKDPDISAQLSKESSIQAAVIKVIEMYKGIRPKKVNYETDEIKYFYVLFLMFLIMLDFHSYKKKSSSLIWILFCSYLMTIAFLVYHITRVNPNIQCRSLQYIEKEGKVTLFH</sequence>
<evidence type="ECO:0000313" key="2">
    <source>
        <dbReference type="WBParaSite" id="JU765_v2.g11450.t1"/>
    </source>
</evidence>
<evidence type="ECO:0000313" key="1">
    <source>
        <dbReference type="Proteomes" id="UP000887576"/>
    </source>
</evidence>
<name>A0AC34PZE4_9BILA</name>
<accession>A0AC34PZE4</accession>